<organism evidence="1 2">
    <name type="scientific">Tripterygium wilfordii</name>
    <name type="common">Thunder God vine</name>
    <dbReference type="NCBI Taxonomy" id="458696"/>
    <lineage>
        <taxon>Eukaryota</taxon>
        <taxon>Viridiplantae</taxon>
        <taxon>Streptophyta</taxon>
        <taxon>Embryophyta</taxon>
        <taxon>Tracheophyta</taxon>
        <taxon>Spermatophyta</taxon>
        <taxon>Magnoliopsida</taxon>
        <taxon>eudicotyledons</taxon>
        <taxon>Gunneridae</taxon>
        <taxon>Pentapetalae</taxon>
        <taxon>rosids</taxon>
        <taxon>fabids</taxon>
        <taxon>Celastrales</taxon>
        <taxon>Celastraceae</taxon>
        <taxon>Tripterygium</taxon>
    </lineage>
</organism>
<protein>
    <submittedName>
        <fullName evidence="1">Uncharacterized protein</fullName>
    </submittedName>
</protein>
<proteinExistence type="predicted"/>
<sequence>MAIRIPHPPYVLSSFKLSFSFTTSTGLTTLSFVQNLDCPFARKGVPAVSSPGG</sequence>
<dbReference type="Proteomes" id="UP000593562">
    <property type="component" value="Unassembled WGS sequence"/>
</dbReference>
<gene>
    <name evidence="1" type="ORF">HS088_TW21G01309</name>
</gene>
<comment type="caution">
    <text evidence="1">The sequence shown here is derived from an EMBL/GenBank/DDBJ whole genome shotgun (WGS) entry which is preliminary data.</text>
</comment>
<dbReference type="InParanoid" id="A0A7J7C4U4"/>
<evidence type="ECO:0000313" key="1">
    <source>
        <dbReference type="EMBL" id="KAF5729151.1"/>
    </source>
</evidence>
<reference evidence="1 2" key="1">
    <citation type="journal article" date="2020" name="Nat. Commun.">
        <title>Genome of Tripterygium wilfordii and identification of cytochrome P450 involved in triptolide biosynthesis.</title>
        <authorList>
            <person name="Tu L."/>
            <person name="Su P."/>
            <person name="Zhang Z."/>
            <person name="Gao L."/>
            <person name="Wang J."/>
            <person name="Hu T."/>
            <person name="Zhou J."/>
            <person name="Zhang Y."/>
            <person name="Zhao Y."/>
            <person name="Liu Y."/>
            <person name="Song Y."/>
            <person name="Tong Y."/>
            <person name="Lu Y."/>
            <person name="Yang J."/>
            <person name="Xu C."/>
            <person name="Jia M."/>
            <person name="Peters R.J."/>
            <person name="Huang L."/>
            <person name="Gao W."/>
        </authorList>
    </citation>
    <scope>NUCLEOTIDE SEQUENCE [LARGE SCALE GENOMIC DNA]</scope>
    <source>
        <strain evidence="2">cv. XIE 37</strain>
        <tissue evidence="1">Leaf</tissue>
    </source>
</reference>
<dbReference type="AlphaFoldDB" id="A0A7J7C4U4"/>
<evidence type="ECO:0000313" key="2">
    <source>
        <dbReference type="Proteomes" id="UP000593562"/>
    </source>
</evidence>
<accession>A0A7J7C4U4</accession>
<dbReference type="EMBL" id="JAAARO010000021">
    <property type="protein sequence ID" value="KAF5729151.1"/>
    <property type="molecule type" value="Genomic_DNA"/>
</dbReference>
<name>A0A7J7C4U4_TRIWF</name>
<keyword evidence="2" id="KW-1185">Reference proteome</keyword>